<dbReference type="GO" id="GO:0016757">
    <property type="term" value="F:glycosyltransferase activity"/>
    <property type="evidence" value="ECO:0007669"/>
    <property type="project" value="InterPro"/>
</dbReference>
<dbReference type="eggNOG" id="COG0438">
    <property type="taxonomic scope" value="Bacteria"/>
</dbReference>
<evidence type="ECO:0000313" key="2">
    <source>
        <dbReference type="EMBL" id="KRK11252.1"/>
    </source>
</evidence>
<evidence type="ECO:0000259" key="1">
    <source>
        <dbReference type="Pfam" id="PF00534"/>
    </source>
</evidence>
<dbReference type="PANTHER" id="PTHR12526">
    <property type="entry name" value="GLYCOSYLTRANSFERASE"/>
    <property type="match status" value="1"/>
</dbReference>
<gene>
    <name evidence="2" type="ORF">FD51_GL001210</name>
</gene>
<dbReference type="RefSeq" id="WP_010492080.1">
    <property type="nucleotide sequence ID" value="NZ_AZCT01000018.1"/>
</dbReference>
<dbReference type="EMBL" id="AZCT01000018">
    <property type="protein sequence ID" value="KRK11252.1"/>
    <property type="molecule type" value="Genomic_DNA"/>
</dbReference>
<evidence type="ECO:0000313" key="3">
    <source>
        <dbReference type="Proteomes" id="UP000051984"/>
    </source>
</evidence>
<name>A0A0R1EV54_LACZE</name>
<dbReference type="Gene3D" id="3.40.50.2000">
    <property type="entry name" value="Glycogen Phosphorylase B"/>
    <property type="match status" value="3"/>
</dbReference>
<feature type="domain" description="Glycosyl transferase family 1" evidence="1">
    <location>
        <begin position="312"/>
        <end position="474"/>
    </location>
</feature>
<sequence>MIYMVGENVFTFNSGTEFSQMQRLKAFKRNGIEAKLLVRNYNRFLYRDASRAGLAKDDYINMYDYFQGVVGLERKKQELRLLDSIPLTKYHVVGIDNNLTTIDLLGRTIAKIAVMPETVGLVGSIDYFDRFGNKELTEFWDWRGFKSMEQNYNPDETVAAQKFFDRQEHVVLEIVHMNKNGKLAPTLWKLMNYHGHDYAFDSEDSLFLFFMNEITKTTPGLMISDRRTLDAPVKQVAHATGTIAYIHEGDLFIEGEGKKKVPNPIYDEALDEQKPFTAVFFATREQAKSLSGKWPHLTIKSSPDTFAEAQADNHSEPEHPHLTYIGRLFPDKHIADLIDAFEQVHQARPDAELFLKGYFSDDDYHHEITDKIHKKKLDDAIHLVNYSNDNHDILAKTTVFISAAKSEAFGMNSLEAMAAGVPVVAYGCLFLKNNLLINDQNGLAVDNMTPSNLGKAALSVLQDDQLYQRLQAGALKTATQHSEKAFVDEWKSGLSEFL</sequence>
<organism evidence="2 3">
    <name type="scientific">Lacticaseibacillus zeae DSM 20178 = KCTC 3804</name>
    <dbReference type="NCBI Taxonomy" id="1423816"/>
    <lineage>
        <taxon>Bacteria</taxon>
        <taxon>Bacillati</taxon>
        <taxon>Bacillota</taxon>
        <taxon>Bacilli</taxon>
        <taxon>Lactobacillales</taxon>
        <taxon>Lactobacillaceae</taxon>
        <taxon>Lacticaseibacillus</taxon>
    </lineage>
</organism>
<dbReference type="Pfam" id="PF00534">
    <property type="entry name" value="Glycos_transf_1"/>
    <property type="match status" value="1"/>
</dbReference>
<reference evidence="2 3" key="1">
    <citation type="journal article" date="2015" name="Genome Announc.">
        <title>Expanding the biotechnology potential of lactobacilli through comparative genomics of 213 strains and associated genera.</title>
        <authorList>
            <person name="Sun Z."/>
            <person name="Harris H.M."/>
            <person name="McCann A."/>
            <person name="Guo C."/>
            <person name="Argimon S."/>
            <person name="Zhang W."/>
            <person name="Yang X."/>
            <person name="Jeffery I.B."/>
            <person name="Cooney J.C."/>
            <person name="Kagawa T.F."/>
            <person name="Liu W."/>
            <person name="Song Y."/>
            <person name="Salvetti E."/>
            <person name="Wrobel A."/>
            <person name="Rasinkangas P."/>
            <person name="Parkhill J."/>
            <person name="Rea M.C."/>
            <person name="O'Sullivan O."/>
            <person name="Ritari J."/>
            <person name="Douillard F.P."/>
            <person name="Paul Ross R."/>
            <person name="Yang R."/>
            <person name="Briner A.E."/>
            <person name="Felis G.E."/>
            <person name="de Vos W.M."/>
            <person name="Barrangou R."/>
            <person name="Klaenhammer T.R."/>
            <person name="Caufield P.W."/>
            <person name="Cui Y."/>
            <person name="Zhang H."/>
            <person name="O'Toole P.W."/>
        </authorList>
    </citation>
    <scope>NUCLEOTIDE SEQUENCE [LARGE SCALE GENOMIC DNA]</scope>
    <source>
        <strain evidence="2 3">DSM 20178</strain>
    </source>
</reference>
<dbReference type="Proteomes" id="UP000051984">
    <property type="component" value="Unassembled WGS sequence"/>
</dbReference>
<comment type="caution">
    <text evidence="2">The sequence shown here is derived from an EMBL/GenBank/DDBJ whole genome shotgun (WGS) entry which is preliminary data.</text>
</comment>
<accession>A0A0R1EV54</accession>
<protein>
    <submittedName>
        <fullName evidence="2">Glycosyl transferase, group 1</fullName>
    </submittedName>
</protein>
<dbReference type="InterPro" id="IPR001296">
    <property type="entry name" value="Glyco_trans_1"/>
</dbReference>
<dbReference type="PATRIC" id="fig|1423816.3.peg.1268"/>
<dbReference type="AlphaFoldDB" id="A0A0R1EV54"/>
<dbReference type="SUPFAM" id="SSF53756">
    <property type="entry name" value="UDP-Glycosyltransferase/glycogen phosphorylase"/>
    <property type="match status" value="1"/>
</dbReference>
<proteinExistence type="predicted"/>
<dbReference type="PANTHER" id="PTHR12526:SF630">
    <property type="entry name" value="GLYCOSYLTRANSFERASE"/>
    <property type="match status" value="1"/>
</dbReference>
<keyword evidence="2" id="KW-0808">Transferase</keyword>